<evidence type="ECO:0000259" key="7">
    <source>
        <dbReference type="PROSITE" id="PS50042"/>
    </source>
</evidence>
<dbReference type="GO" id="GO:0005249">
    <property type="term" value="F:voltage-gated potassium channel activity"/>
    <property type="evidence" value="ECO:0007669"/>
    <property type="project" value="UniProtKB-UniRule"/>
</dbReference>
<keyword evidence="3 6" id="KW-0851">Voltage-gated channel</keyword>
<organism evidence="8 9">
    <name type="scientific">Rhamnella rubrinervis</name>
    <dbReference type="NCBI Taxonomy" id="2594499"/>
    <lineage>
        <taxon>Eukaryota</taxon>
        <taxon>Viridiplantae</taxon>
        <taxon>Streptophyta</taxon>
        <taxon>Embryophyta</taxon>
        <taxon>Tracheophyta</taxon>
        <taxon>Spermatophyta</taxon>
        <taxon>Magnoliopsida</taxon>
        <taxon>eudicotyledons</taxon>
        <taxon>Gunneridae</taxon>
        <taxon>Pentapetalae</taxon>
        <taxon>rosids</taxon>
        <taxon>fabids</taxon>
        <taxon>Rosales</taxon>
        <taxon>Rhamnaceae</taxon>
        <taxon>rhamnoid group</taxon>
        <taxon>Rhamneae</taxon>
        <taxon>Rhamnella</taxon>
    </lineage>
</organism>
<evidence type="ECO:0000313" key="8">
    <source>
        <dbReference type="EMBL" id="KAF3456172.1"/>
    </source>
</evidence>
<dbReference type="InterPro" id="IPR014710">
    <property type="entry name" value="RmlC-like_jellyroll"/>
</dbReference>
<evidence type="ECO:0000313" key="9">
    <source>
        <dbReference type="Proteomes" id="UP000796880"/>
    </source>
</evidence>
<keyword evidence="6" id="KW-0406">Ion transport</keyword>
<dbReference type="AlphaFoldDB" id="A0A8K0MRR1"/>
<comment type="caution">
    <text evidence="8">The sequence shown here is derived from an EMBL/GenBank/DDBJ whole genome shotgun (WGS) entry which is preliminary data.</text>
</comment>
<evidence type="ECO:0000256" key="3">
    <source>
        <dbReference type="ARBA" id="ARBA00022882"/>
    </source>
</evidence>
<evidence type="ECO:0000256" key="6">
    <source>
        <dbReference type="RuleBase" id="RU369015"/>
    </source>
</evidence>
<dbReference type="Gene3D" id="2.60.120.10">
    <property type="entry name" value="Jelly Rolls"/>
    <property type="match status" value="1"/>
</dbReference>
<accession>A0A8K0MRR1</accession>
<keyword evidence="5 6" id="KW-0407">Ion channel</keyword>
<dbReference type="InterPro" id="IPR045319">
    <property type="entry name" value="KAT/AKT"/>
</dbReference>
<dbReference type="PANTHER" id="PTHR45743:SF21">
    <property type="entry name" value="POTASSIUM CHANNEL AKT2_3"/>
    <property type="match status" value="1"/>
</dbReference>
<dbReference type="EMBL" id="VOIH02000001">
    <property type="protein sequence ID" value="KAF3456172.1"/>
    <property type="molecule type" value="Genomic_DNA"/>
</dbReference>
<keyword evidence="6" id="KW-0813">Transport</keyword>
<protein>
    <recommendedName>
        <fullName evidence="6">Potassium channel</fullName>
    </recommendedName>
</protein>
<evidence type="ECO:0000256" key="4">
    <source>
        <dbReference type="ARBA" id="ARBA00022958"/>
    </source>
</evidence>
<comment type="subunit">
    <text evidence="6">The potassium channel is composed of a homo- or heterotetrameric complex of pore-forming subunits.</text>
</comment>
<dbReference type="SUPFAM" id="SSF51206">
    <property type="entry name" value="cAMP-binding domain-like"/>
    <property type="match status" value="1"/>
</dbReference>
<keyword evidence="1 6" id="KW-0633">Potassium transport</keyword>
<evidence type="ECO:0000256" key="2">
    <source>
        <dbReference type="ARBA" id="ARBA00022826"/>
    </source>
</evidence>
<evidence type="ECO:0000256" key="5">
    <source>
        <dbReference type="ARBA" id="ARBA00023303"/>
    </source>
</evidence>
<comment type="similarity">
    <text evidence="6">Belongs to the potassium channel family. Plant (TC 1.A.1.4) subfamily.</text>
</comment>
<gene>
    <name evidence="8" type="ORF">FNV43_RR00822</name>
</gene>
<keyword evidence="4 6" id="KW-0630">Potassium</keyword>
<comment type="subcellular location">
    <subcellularLocation>
        <location evidence="6">Membrane</location>
        <topology evidence="6">Multi-pass membrane protein</topology>
    </subcellularLocation>
</comment>
<feature type="domain" description="Cyclic nucleotide-binding" evidence="7">
    <location>
        <begin position="1"/>
        <end position="71"/>
    </location>
</feature>
<dbReference type="GO" id="GO:0034702">
    <property type="term" value="C:monoatomic ion channel complex"/>
    <property type="evidence" value="ECO:0007669"/>
    <property type="project" value="UniProtKB-KW"/>
</dbReference>
<dbReference type="PANTHER" id="PTHR45743">
    <property type="entry name" value="POTASSIUM CHANNEL AKT1"/>
    <property type="match status" value="1"/>
</dbReference>
<dbReference type="CDD" id="cd00038">
    <property type="entry name" value="CAP_ED"/>
    <property type="match status" value="1"/>
</dbReference>
<dbReference type="OrthoDB" id="1746424at2759"/>
<evidence type="ECO:0000256" key="1">
    <source>
        <dbReference type="ARBA" id="ARBA00022538"/>
    </source>
</evidence>
<proteinExistence type="inferred from homology"/>
<comment type="domain">
    <text evidence="6">The segment S4 is probably the voltage-sensor and is characterized by a series of positively charged amino acids. The pore-forming region H5 is enclosed by the transmembrane segments S5 and S6 in the Shaker-type (1P/6TM) and contains the GYGD signature motif which seems to be involved in potassium selectivity.</text>
</comment>
<comment type="function">
    <text evidence="6">Potassium channel.</text>
</comment>
<name>A0A8K0MRR1_9ROSA</name>
<sequence>MKAEYLPPREDVAMQNEASDDVCISVSGEVEIIDCETEKELVVGTLQSGDMFGEVGALCYSPQSYTYRIRTMIFQFYDRLRVFRLFGWELRGPLMAENVSV</sequence>
<dbReference type="InterPro" id="IPR000595">
    <property type="entry name" value="cNMP-bd_dom"/>
</dbReference>
<dbReference type="Proteomes" id="UP000796880">
    <property type="component" value="Unassembled WGS sequence"/>
</dbReference>
<keyword evidence="2 6" id="KW-0631">Potassium channel</keyword>
<reference evidence="8" key="1">
    <citation type="submission" date="2020-03" db="EMBL/GenBank/DDBJ databases">
        <title>A high-quality chromosome-level genome assembly of a woody plant with both climbing and erect habits, Rhamnella rubrinervis.</title>
        <authorList>
            <person name="Lu Z."/>
            <person name="Yang Y."/>
            <person name="Zhu X."/>
            <person name="Sun Y."/>
        </authorList>
    </citation>
    <scope>NUCLEOTIDE SEQUENCE</scope>
    <source>
        <strain evidence="8">BYM</strain>
        <tissue evidence="8">Leaf</tissue>
    </source>
</reference>
<dbReference type="InterPro" id="IPR018490">
    <property type="entry name" value="cNMP-bd_dom_sf"/>
</dbReference>
<dbReference type="Pfam" id="PF00027">
    <property type="entry name" value="cNMP_binding"/>
    <property type="match status" value="1"/>
</dbReference>
<keyword evidence="9" id="KW-1185">Reference proteome</keyword>
<dbReference type="PROSITE" id="PS50042">
    <property type="entry name" value="CNMP_BINDING_3"/>
    <property type="match status" value="1"/>
</dbReference>